<protein>
    <submittedName>
        <fullName evidence="1">Uncharacterized protein</fullName>
    </submittedName>
</protein>
<keyword evidence="2" id="KW-1185">Reference proteome</keyword>
<dbReference type="KEGG" id="cpis:HS961_15495"/>
<dbReference type="AlphaFoldDB" id="A0A7G5EJF5"/>
<name>A0A7G5EJF5_9BURK</name>
<sequence length="99" mass="11020">MSNIIVTLHDAPSKMTDQAIREVVQKFSKVLQGEFRNTEAMSSSYKAYMTALGDDGITLSKDMQSKAESFHKAYVKAAQLALGARKMNEETRFDVRIAA</sequence>
<dbReference type="Proteomes" id="UP000515240">
    <property type="component" value="Chromosome"/>
</dbReference>
<evidence type="ECO:0000313" key="2">
    <source>
        <dbReference type="Proteomes" id="UP000515240"/>
    </source>
</evidence>
<dbReference type="EMBL" id="CP058554">
    <property type="protein sequence ID" value="QMV74130.1"/>
    <property type="molecule type" value="Genomic_DNA"/>
</dbReference>
<gene>
    <name evidence="1" type="ORF">HS961_15495</name>
</gene>
<accession>A0A7G5EJF5</accession>
<reference evidence="1 2" key="1">
    <citation type="journal article" date="2020" name="G3 (Bethesda)">
        <title>CeMbio - The Caenorhabditis elegans Microbiome Resource.</title>
        <authorList>
            <person name="Dirksen P."/>
            <person name="Assie A."/>
            <person name="Zimmermann J."/>
            <person name="Zhang F."/>
            <person name="Tietje A.M."/>
            <person name="Marsh S.A."/>
            <person name="Felix M.A."/>
            <person name="Shapira M."/>
            <person name="Kaleta C."/>
            <person name="Schulenburg H."/>
            <person name="Samuel B."/>
        </authorList>
    </citation>
    <scope>NUCLEOTIDE SEQUENCE [LARGE SCALE GENOMIC DNA]</scope>
    <source>
        <strain evidence="1 2">BIGb0172</strain>
    </source>
</reference>
<organism evidence="1 2">
    <name type="scientific">Comamonas piscis</name>
    <dbReference type="NCBI Taxonomy" id="1562974"/>
    <lineage>
        <taxon>Bacteria</taxon>
        <taxon>Pseudomonadati</taxon>
        <taxon>Pseudomonadota</taxon>
        <taxon>Betaproteobacteria</taxon>
        <taxon>Burkholderiales</taxon>
        <taxon>Comamonadaceae</taxon>
        <taxon>Comamonas</taxon>
    </lineage>
</organism>
<dbReference type="RefSeq" id="WP_182323480.1">
    <property type="nucleotide sequence ID" value="NZ_CP058554.1"/>
</dbReference>
<evidence type="ECO:0000313" key="1">
    <source>
        <dbReference type="EMBL" id="QMV74130.1"/>
    </source>
</evidence>
<proteinExistence type="predicted"/>